<keyword evidence="4" id="KW-0547">Nucleotide-binding</keyword>
<reference evidence="11" key="1">
    <citation type="submission" date="2020-12" db="EMBL/GenBank/DDBJ databases">
        <title>Oil enriched cultivation method for isolating marine PHA-producing bacteria.</title>
        <authorList>
            <person name="Zheng W."/>
            <person name="Yu S."/>
            <person name="Huang Y."/>
        </authorList>
    </citation>
    <scope>NUCLEOTIDE SEQUENCE</scope>
    <source>
        <strain evidence="11">SY-2-12</strain>
    </source>
</reference>
<dbReference type="GO" id="GO:0045454">
    <property type="term" value="P:cell redox homeostasis"/>
    <property type="evidence" value="ECO:0007669"/>
    <property type="project" value="InterPro"/>
</dbReference>
<dbReference type="GO" id="GO:0034775">
    <property type="term" value="P:glutathione transmembrane transport"/>
    <property type="evidence" value="ECO:0007669"/>
    <property type="project" value="InterPro"/>
</dbReference>
<feature type="domain" description="ABC transporter" evidence="9">
    <location>
        <begin position="338"/>
        <end position="549"/>
    </location>
</feature>
<feature type="transmembrane region" description="Helical" evidence="8">
    <location>
        <begin position="244"/>
        <end position="268"/>
    </location>
</feature>
<dbReference type="Gene3D" id="3.40.50.300">
    <property type="entry name" value="P-loop containing nucleotide triphosphate hydrolases"/>
    <property type="match status" value="1"/>
</dbReference>
<dbReference type="InterPro" id="IPR003439">
    <property type="entry name" value="ABC_transporter-like_ATP-bd"/>
</dbReference>
<dbReference type="CDD" id="cd03228">
    <property type="entry name" value="ABCC_MRP_Like"/>
    <property type="match status" value="1"/>
</dbReference>
<evidence type="ECO:0000256" key="7">
    <source>
        <dbReference type="ARBA" id="ARBA00023136"/>
    </source>
</evidence>
<feature type="domain" description="ABC transmembrane type-1" evidence="10">
    <location>
        <begin position="20"/>
        <end position="303"/>
    </location>
</feature>
<dbReference type="RefSeq" id="WP_207139659.1">
    <property type="nucleotide sequence ID" value="NZ_JAEKJZ010000001.1"/>
</dbReference>
<evidence type="ECO:0000259" key="9">
    <source>
        <dbReference type="PROSITE" id="PS50893"/>
    </source>
</evidence>
<dbReference type="SUPFAM" id="SSF90123">
    <property type="entry name" value="ABC transporter transmembrane region"/>
    <property type="match status" value="1"/>
</dbReference>
<keyword evidence="5" id="KW-0067">ATP-binding</keyword>
<feature type="transmembrane region" description="Helical" evidence="8">
    <location>
        <begin position="130"/>
        <end position="152"/>
    </location>
</feature>
<dbReference type="Pfam" id="PF00005">
    <property type="entry name" value="ABC_tran"/>
    <property type="match status" value="1"/>
</dbReference>
<dbReference type="InterPro" id="IPR017871">
    <property type="entry name" value="ABC_transporter-like_CS"/>
</dbReference>
<dbReference type="AlphaFoldDB" id="A0A939EDK9"/>
<dbReference type="PANTHER" id="PTHR24221">
    <property type="entry name" value="ATP-BINDING CASSETTE SUB-FAMILY B"/>
    <property type="match status" value="1"/>
</dbReference>
<dbReference type="SUPFAM" id="SSF52540">
    <property type="entry name" value="P-loop containing nucleoside triphosphate hydrolases"/>
    <property type="match status" value="1"/>
</dbReference>
<dbReference type="GO" id="GO:0005524">
    <property type="term" value="F:ATP binding"/>
    <property type="evidence" value="ECO:0007669"/>
    <property type="project" value="UniProtKB-KW"/>
</dbReference>
<evidence type="ECO:0000256" key="5">
    <source>
        <dbReference type="ARBA" id="ARBA00022840"/>
    </source>
</evidence>
<feature type="transmembrane region" description="Helical" evidence="8">
    <location>
        <begin position="20"/>
        <end position="44"/>
    </location>
</feature>
<evidence type="ECO:0000256" key="4">
    <source>
        <dbReference type="ARBA" id="ARBA00022741"/>
    </source>
</evidence>
<evidence type="ECO:0000313" key="11">
    <source>
        <dbReference type="EMBL" id="MBN9670148.1"/>
    </source>
</evidence>
<dbReference type="InterPro" id="IPR011527">
    <property type="entry name" value="ABC1_TM_dom"/>
</dbReference>
<sequence length="549" mass="58708">MRAVWRVISAQHRYDRLHFWLGIGMALLPAAAGILLLGVSGWFITAAAVAGLTGVFLNIFMPSAIIRGLAIARTAGRYGERVLTHDATFRFLADLRNRLFGAFATRGTYGQRSGTVLNRLTRDVTALDTVYLRLAVPIVVAGVAALCLLAVWASVSAAMFLTGLIFFAAWAALAWTAYARSDRKTARRADAASDAMRLRAADLAAGRRDLAVYGGLEEAAQAILAAGERLTKAEEAEDLRATRLAGISTAIGQLFLAASLAVVVWGAASGHLSPALGVGLVLVVIALPELVAMALPGLAKLPRTALAARRTDGIQSENGARPEVPETADVNPQNASVLIVENVSFRYPGAERTVLEGLGFEVGPGEVVAIAGRSGCGKSTVAALCSRLRRPQDGRILLNGTDIQDIDEDRFRRSVTVLSQRPYLFNETVAENLRLADPRATDDALWTALEHAALSERISRSPDGLQTVLGEGGLGLSGGEQRRLALARAFLTRPALFILDEMTEGLDARTSSDVLSRFFQHKGDKAVLMIAHKKLELEVANRIIMMAKG</sequence>
<dbReference type="Proteomes" id="UP000664096">
    <property type="component" value="Unassembled WGS sequence"/>
</dbReference>
<dbReference type="GO" id="GO:0140359">
    <property type="term" value="F:ABC-type transporter activity"/>
    <property type="evidence" value="ECO:0007669"/>
    <property type="project" value="InterPro"/>
</dbReference>
<dbReference type="EMBL" id="JAEKJZ010000001">
    <property type="protein sequence ID" value="MBN9670148.1"/>
    <property type="molecule type" value="Genomic_DNA"/>
</dbReference>
<dbReference type="PROSITE" id="PS00211">
    <property type="entry name" value="ABC_TRANSPORTER_1"/>
    <property type="match status" value="1"/>
</dbReference>
<evidence type="ECO:0000256" key="6">
    <source>
        <dbReference type="ARBA" id="ARBA00022989"/>
    </source>
</evidence>
<dbReference type="NCBIfam" id="TIGR02868">
    <property type="entry name" value="CydC"/>
    <property type="match status" value="1"/>
</dbReference>
<dbReference type="InterPro" id="IPR036640">
    <property type="entry name" value="ABC1_TM_sf"/>
</dbReference>
<evidence type="ECO:0000259" key="10">
    <source>
        <dbReference type="PROSITE" id="PS50929"/>
    </source>
</evidence>
<feature type="transmembrane region" description="Helical" evidence="8">
    <location>
        <begin position="50"/>
        <end position="72"/>
    </location>
</feature>
<evidence type="ECO:0000256" key="1">
    <source>
        <dbReference type="ARBA" id="ARBA00004651"/>
    </source>
</evidence>
<evidence type="ECO:0000313" key="12">
    <source>
        <dbReference type="Proteomes" id="UP000664096"/>
    </source>
</evidence>
<dbReference type="GO" id="GO:0005886">
    <property type="term" value="C:plasma membrane"/>
    <property type="evidence" value="ECO:0007669"/>
    <property type="project" value="UniProtKB-SubCell"/>
</dbReference>
<accession>A0A939EDK9</accession>
<comment type="similarity">
    <text evidence="2">Belongs to the ABC transporter superfamily.</text>
</comment>
<name>A0A939EDK9_9HYPH</name>
<keyword evidence="6 8" id="KW-1133">Transmembrane helix</keyword>
<dbReference type="Gene3D" id="1.20.1560.10">
    <property type="entry name" value="ABC transporter type 1, transmembrane domain"/>
    <property type="match status" value="1"/>
</dbReference>
<comment type="caution">
    <text evidence="11">The sequence shown here is derived from an EMBL/GenBank/DDBJ whole genome shotgun (WGS) entry which is preliminary data.</text>
</comment>
<evidence type="ECO:0000256" key="8">
    <source>
        <dbReference type="SAM" id="Phobius"/>
    </source>
</evidence>
<proteinExistence type="inferred from homology"/>
<comment type="subcellular location">
    <subcellularLocation>
        <location evidence="1">Cell membrane</location>
        <topology evidence="1">Multi-pass membrane protein</topology>
    </subcellularLocation>
</comment>
<dbReference type="PANTHER" id="PTHR24221:SF590">
    <property type="entry name" value="COMPONENT LINKED WITH THE ASSEMBLY OF CYTOCHROME' TRANSPORT TRANSMEMBRANE ATP-BINDING PROTEIN ABC TRANSPORTER CYDD-RELATED"/>
    <property type="match status" value="1"/>
</dbReference>
<feature type="transmembrane region" description="Helical" evidence="8">
    <location>
        <begin position="274"/>
        <end position="299"/>
    </location>
</feature>
<feature type="transmembrane region" description="Helical" evidence="8">
    <location>
        <begin position="158"/>
        <end position="178"/>
    </location>
</feature>
<organism evidence="11 12">
    <name type="scientific">Roseibium aggregatum</name>
    <dbReference type="NCBI Taxonomy" id="187304"/>
    <lineage>
        <taxon>Bacteria</taxon>
        <taxon>Pseudomonadati</taxon>
        <taxon>Pseudomonadota</taxon>
        <taxon>Alphaproteobacteria</taxon>
        <taxon>Hyphomicrobiales</taxon>
        <taxon>Stappiaceae</taxon>
        <taxon>Roseibium</taxon>
    </lineage>
</organism>
<dbReference type="PROSITE" id="PS50893">
    <property type="entry name" value="ABC_TRANSPORTER_2"/>
    <property type="match status" value="1"/>
</dbReference>
<dbReference type="Pfam" id="PF00664">
    <property type="entry name" value="ABC_membrane"/>
    <property type="match status" value="1"/>
</dbReference>
<keyword evidence="3 8" id="KW-0812">Transmembrane</keyword>
<dbReference type="SMART" id="SM00382">
    <property type="entry name" value="AAA"/>
    <property type="match status" value="1"/>
</dbReference>
<dbReference type="PROSITE" id="PS50929">
    <property type="entry name" value="ABC_TM1F"/>
    <property type="match status" value="1"/>
</dbReference>
<dbReference type="GO" id="GO:0016887">
    <property type="term" value="F:ATP hydrolysis activity"/>
    <property type="evidence" value="ECO:0007669"/>
    <property type="project" value="InterPro"/>
</dbReference>
<gene>
    <name evidence="11" type="primary">cydC</name>
    <name evidence="11" type="ORF">JF539_07340</name>
</gene>
<dbReference type="InterPro" id="IPR027417">
    <property type="entry name" value="P-loop_NTPase"/>
</dbReference>
<evidence type="ECO:0000256" key="2">
    <source>
        <dbReference type="ARBA" id="ARBA00005417"/>
    </source>
</evidence>
<dbReference type="InterPro" id="IPR014223">
    <property type="entry name" value="ABC_CydC/D"/>
</dbReference>
<protein>
    <submittedName>
        <fullName evidence="11">Thiol reductant ABC exporter subunit CydC</fullName>
    </submittedName>
</protein>
<dbReference type="InterPro" id="IPR003593">
    <property type="entry name" value="AAA+_ATPase"/>
</dbReference>
<evidence type="ECO:0000256" key="3">
    <source>
        <dbReference type="ARBA" id="ARBA00022692"/>
    </source>
</evidence>
<keyword evidence="7 8" id="KW-0472">Membrane</keyword>
<dbReference type="InterPro" id="IPR039421">
    <property type="entry name" value="Type_1_exporter"/>
</dbReference>